<sequence length="674" mass="74984">MTEPNPLLTPWDDTPFGLPPFDRIRPEHFVPAFEAAMAEHLEEIAAIGADPAEPGFTNTIEALERSGRALARVGNVFGNLVVSLGGEALETVDTEMSPRLAEHGMRVSLDPAIFARVDALYRQRTLLGLEEDGMRLLERTHLGFIRSGAALDEAAKARMTEISSRLATLHTEFGQNVVYDEKVWHLALGEADLDGLPAFLRDGMASAAAERNLPGYAVTLSRSLIEPFLTFSARRDLREAAYRAWVARGTHAGEHDNRPLIPEILALRAERAKLLGYTTFAEFRLADSMAGTVEAVQGLLAEVWEPAKRKAAKERDRLLAVARKEDFEGDLAAWDWRYYAEKVRQADYELNEAELKPYFLLGNIQQAAFDTAGRLFGLSFTEVEAPSYHPDVRTYEVRDADGHVGVFLADPYARADKRSGAWMSSYRDQENLDAPVSPVIVNNNNFAKSEPTLLSFDDAETLFHEFGHALHGLLSKVRYPAQSGTSVRRDFVELPSQIYEHWMALPETLRLYARHHETGAPIPDALISRLLAARGFNQGFATVEYTSSALIDMALHSHPAPETIDIESFEREFLGSIGMPAEIGIRHRPAHFQHLFAGGGYAASYYAYMWAEVLDADGFDAFTEAQNPFDPATAARLRRLYSAGDTRDPMALYVEFRGRAPSTAALLRTRELVD</sequence>
<evidence type="ECO:0000313" key="10">
    <source>
        <dbReference type="Proteomes" id="UP000677537"/>
    </source>
</evidence>
<dbReference type="GO" id="GO:0046872">
    <property type="term" value="F:metal ion binding"/>
    <property type="evidence" value="ECO:0007669"/>
    <property type="project" value="UniProtKB-UniRule"/>
</dbReference>
<dbReference type="InterPro" id="IPR024079">
    <property type="entry name" value="MetalloPept_cat_dom_sf"/>
</dbReference>
<dbReference type="InterPro" id="IPR034005">
    <property type="entry name" value="M3A_DCP"/>
</dbReference>
<proteinExistence type="inferred from homology"/>
<dbReference type="EMBL" id="JAGIZA010000019">
    <property type="protein sequence ID" value="MBP0495660.1"/>
    <property type="molecule type" value="Genomic_DNA"/>
</dbReference>
<feature type="domain" description="Peptidase M3A/M3B catalytic" evidence="8">
    <location>
        <begin position="230"/>
        <end position="671"/>
    </location>
</feature>
<evidence type="ECO:0000256" key="7">
    <source>
        <dbReference type="RuleBase" id="RU003435"/>
    </source>
</evidence>
<keyword evidence="2 7" id="KW-0645">Protease</keyword>
<evidence type="ECO:0000313" key="9">
    <source>
        <dbReference type="EMBL" id="MBP0495660.1"/>
    </source>
</evidence>
<dbReference type="InterPro" id="IPR001567">
    <property type="entry name" value="Pept_M3A_M3B_dom"/>
</dbReference>
<comment type="similarity">
    <text evidence="1 7">Belongs to the peptidase M3 family.</text>
</comment>
<keyword evidence="3 7" id="KW-0479">Metal-binding</keyword>
<dbReference type="Pfam" id="PF01432">
    <property type="entry name" value="Peptidase_M3"/>
    <property type="match status" value="1"/>
</dbReference>
<organism evidence="9 10">
    <name type="scientific">Roseomonas indoligenes</name>
    <dbReference type="NCBI Taxonomy" id="2820811"/>
    <lineage>
        <taxon>Bacteria</taxon>
        <taxon>Pseudomonadati</taxon>
        <taxon>Pseudomonadota</taxon>
        <taxon>Alphaproteobacteria</taxon>
        <taxon>Acetobacterales</taxon>
        <taxon>Roseomonadaceae</taxon>
        <taxon>Roseomonas</taxon>
    </lineage>
</organism>
<dbReference type="GO" id="GO:0005829">
    <property type="term" value="C:cytosol"/>
    <property type="evidence" value="ECO:0007669"/>
    <property type="project" value="TreeGrafter"/>
</dbReference>
<dbReference type="Gene3D" id="3.40.390.10">
    <property type="entry name" value="Collagenase (Catalytic Domain)"/>
    <property type="match status" value="1"/>
</dbReference>
<dbReference type="FunFam" id="3.40.390.10:FF:000009">
    <property type="entry name" value="Oligopeptidase A"/>
    <property type="match status" value="1"/>
</dbReference>
<gene>
    <name evidence="9" type="ORF">J5Y10_22945</name>
</gene>
<dbReference type="PANTHER" id="PTHR43660:SF1">
    <property type="entry name" value="DIPEPTIDYL CARBOXYPEPTIDASE"/>
    <property type="match status" value="1"/>
</dbReference>
<dbReference type="SUPFAM" id="SSF55486">
    <property type="entry name" value="Metalloproteases ('zincins'), catalytic domain"/>
    <property type="match status" value="1"/>
</dbReference>
<dbReference type="GO" id="GO:0004180">
    <property type="term" value="F:carboxypeptidase activity"/>
    <property type="evidence" value="ECO:0007669"/>
    <property type="project" value="TreeGrafter"/>
</dbReference>
<keyword evidence="10" id="KW-1185">Reference proteome</keyword>
<dbReference type="Proteomes" id="UP000677537">
    <property type="component" value="Unassembled WGS sequence"/>
</dbReference>
<evidence type="ECO:0000256" key="2">
    <source>
        <dbReference type="ARBA" id="ARBA00022670"/>
    </source>
</evidence>
<evidence type="ECO:0000256" key="3">
    <source>
        <dbReference type="ARBA" id="ARBA00022723"/>
    </source>
</evidence>
<evidence type="ECO:0000256" key="4">
    <source>
        <dbReference type="ARBA" id="ARBA00022801"/>
    </source>
</evidence>
<keyword evidence="4 7" id="KW-0378">Hydrolase</keyword>
<dbReference type="CDD" id="cd06456">
    <property type="entry name" value="M3A_DCP"/>
    <property type="match status" value="1"/>
</dbReference>
<evidence type="ECO:0000256" key="6">
    <source>
        <dbReference type="ARBA" id="ARBA00023049"/>
    </source>
</evidence>
<dbReference type="GO" id="GO:0006508">
    <property type="term" value="P:proteolysis"/>
    <property type="evidence" value="ECO:0007669"/>
    <property type="project" value="UniProtKB-KW"/>
</dbReference>
<comment type="cofactor">
    <cofactor evidence="7">
        <name>Zn(2+)</name>
        <dbReference type="ChEBI" id="CHEBI:29105"/>
    </cofactor>
    <text evidence="7">Binds 1 zinc ion.</text>
</comment>
<keyword evidence="5 7" id="KW-0862">Zinc</keyword>
<keyword evidence="6 7" id="KW-0482">Metalloprotease</keyword>
<comment type="caution">
    <text evidence="9">The sequence shown here is derived from an EMBL/GenBank/DDBJ whole genome shotgun (WGS) entry which is preliminary data.</text>
</comment>
<dbReference type="AlphaFoldDB" id="A0A940N2P7"/>
<dbReference type="InterPro" id="IPR045090">
    <property type="entry name" value="Pept_M3A_M3B"/>
</dbReference>
<evidence type="ECO:0000256" key="1">
    <source>
        <dbReference type="ARBA" id="ARBA00006040"/>
    </source>
</evidence>
<dbReference type="InterPro" id="IPR024077">
    <property type="entry name" value="Neurolysin/TOP_dom2"/>
</dbReference>
<accession>A0A940N2P7</accession>
<protein>
    <submittedName>
        <fullName evidence="9">M3 family metallopeptidase</fullName>
    </submittedName>
</protein>
<evidence type="ECO:0000256" key="5">
    <source>
        <dbReference type="ARBA" id="ARBA00022833"/>
    </source>
</evidence>
<name>A0A940N2P7_9PROT</name>
<dbReference type="RefSeq" id="WP_209376451.1">
    <property type="nucleotide sequence ID" value="NZ_JAGIZA010000019.1"/>
</dbReference>
<evidence type="ECO:0000259" key="8">
    <source>
        <dbReference type="Pfam" id="PF01432"/>
    </source>
</evidence>
<reference evidence="9" key="1">
    <citation type="submission" date="2021-03" db="EMBL/GenBank/DDBJ databases">
        <authorList>
            <person name="So Y."/>
        </authorList>
    </citation>
    <scope>NUCLEOTIDE SEQUENCE</scope>
    <source>
        <strain evidence="9">SG15</strain>
    </source>
</reference>
<dbReference type="PANTHER" id="PTHR43660">
    <property type="entry name" value="DIPEPTIDYL CARBOXYPEPTIDASE"/>
    <property type="match status" value="1"/>
</dbReference>
<dbReference type="GO" id="GO:0004222">
    <property type="term" value="F:metalloendopeptidase activity"/>
    <property type="evidence" value="ECO:0007669"/>
    <property type="project" value="InterPro"/>
</dbReference>
<dbReference type="Gene3D" id="1.10.1370.10">
    <property type="entry name" value="Neurolysin, domain 3"/>
    <property type="match status" value="1"/>
</dbReference>